<dbReference type="GO" id="GO:0003682">
    <property type="term" value="F:chromatin binding"/>
    <property type="evidence" value="ECO:0007669"/>
    <property type="project" value="TreeGrafter"/>
</dbReference>
<dbReference type="SUPFAM" id="SSF46785">
    <property type="entry name" value="Winged helix' DNA-binding domain"/>
    <property type="match status" value="1"/>
</dbReference>
<dbReference type="Pfam" id="PF17772">
    <property type="entry name" value="zf-MYST"/>
    <property type="match status" value="1"/>
</dbReference>
<dbReference type="InterPro" id="IPR005818">
    <property type="entry name" value="Histone_H1/H5_H15"/>
</dbReference>
<evidence type="ECO:0000256" key="2">
    <source>
        <dbReference type="ARBA" id="ARBA00010107"/>
    </source>
</evidence>
<dbReference type="InterPro" id="IPR011011">
    <property type="entry name" value="Znf_FYVE_PHD"/>
</dbReference>
<organism evidence="27">
    <name type="scientific">Phallusia mammillata</name>
    <dbReference type="NCBI Taxonomy" id="59560"/>
    <lineage>
        <taxon>Eukaryota</taxon>
        <taxon>Metazoa</taxon>
        <taxon>Chordata</taxon>
        <taxon>Tunicata</taxon>
        <taxon>Ascidiacea</taxon>
        <taxon>Phlebobranchia</taxon>
        <taxon>Ascidiidae</taxon>
        <taxon>Phallusia</taxon>
    </lineage>
</organism>
<dbReference type="Pfam" id="PF00628">
    <property type="entry name" value="PHD"/>
    <property type="match status" value="1"/>
</dbReference>
<protein>
    <recommendedName>
        <fullName evidence="3">histone acetyltransferase</fullName>
        <ecNumber evidence="3">2.3.1.48</ecNumber>
    </recommendedName>
</protein>
<dbReference type="FunFam" id="3.30.60.60:FF:000001">
    <property type="entry name" value="Histone acetyltransferase"/>
    <property type="match status" value="1"/>
</dbReference>
<reference evidence="27" key="1">
    <citation type="submission" date="2020-04" db="EMBL/GenBank/DDBJ databases">
        <authorList>
            <person name="Neveu A P."/>
        </authorList>
    </citation>
    <scope>NUCLEOTIDE SEQUENCE</scope>
    <source>
        <tissue evidence="27">Whole embryo</tissue>
    </source>
</reference>
<feature type="compositionally biased region" description="Basic and acidic residues" evidence="22">
    <location>
        <begin position="1528"/>
        <end position="1537"/>
    </location>
</feature>
<dbReference type="FunFam" id="3.40.630.30:FF:000001">
    <property type="entry name" value="Histone acetyltransferase"/>
    <property type="match status" value="1"/>
</dbReference>
<dbReference type="InterPro" id="IPR019787">
    <property type="entry name" value="Znf_PHD-finger"/>
</dbReference>
<dbReference type="Pfam" id="PF01853">
    <property type="entry name" value="MOZ_SAS"/>
    <property type="match status" value="1"/>
</dbReference>
<dbReference type="GO" id="GO:0006334">
    <property type="term" value="P:nucleosome assembly"/>
    <property type="evidence" value="ECO:0007669"/>
    <property type="project" value="InterPro"/>
</dbReference>
<dbReference type="SUPFAM" id="SSF57903">
    <property type="entry name" value="FYVE/PHD zinc finger"/>
    <property type="match status" value="1"/>
</dbReference>
<comment type="similarity">
    <text evidence="2">Belongs to the MYST (SAS/MOZ) family.</text>
</comment>
<keyword evidence="16" id="KW-0010">Activator</keyword>
<comment type="catalytic activity">
    <reaction evidence="19">
        <text>L-lysyl-[protein] + acetyl-CoA = N(6)-acetyl-L-lysyl-[protein] + CoA + H(+)</text>
        <dbReference type="Rhea" id="RHEA:45948"/>
        <dbReference type="Rhea" id="RHEA-COMP:9752"/>
        <dbReference type="Rhea" id="RHEA-COMP:10731"/>
        <dbReference type="ChEBI" id="CHEBI:15378"/>
        <dbReference type="ChEBI" id="CHEBI:29969"/>
        <dbReference type="ChEBI" id="CHEBI:57287"/>
        <dbReference type="ChEBI" id="CHEBI:57288"/>
        <dbReference type="ChEBI" id="CHEBI:61930"/>
        <dbReference type="EC" id="2.3.1.48"/>
    </reaction>
</comment>
<dbReference type="Gene3D" id="3.30.40.10">
    <property type="entry name" value="Zinc/RING finger domain, C3HC4 (zinc finger)"/>
    <property type="match status" value="1"/>
</dbReference>
<feature type="region of interest" description="Disordered" evidence="22">
    <location>
        <begin position="2330"/>
        <end position="2367"/>
    </location>
</feature>
<evidence type="ECO:0000256" key="8">
    <source>
        <dbReference type="ARBA" id="ARBA00022723"/>
    </source>
</evidence>
<evidence type="ECO:0000259" key="26">
    <source>
        <dbReference type="PROSITE" id="PS52014"/>
    </source>
</evidence>
<evidence type="ECO:0000256" key="4">
    <source>
        <dbReference type="ARBA" id="ARBA00022491"/>
    </source>
</evidence>
<feature type="region of interest" description="Disordered" evidence="22">
    <location>
        <begin position="1244"/>
        <end position="1278"/>
    </location>
</feature>
<evidence type="ECO:0000313" key="27">
    <source>
        <dbReference type="EMBL" id="CAB3257896.1"/>
    </source>
</evidence>
<feature type="compositionally biased region" description="Polar residues" evidence="22">
    <location>
        <begin position="844"/>
        <end position="855"/>
    </location>
</feature>
<feature type="compositionally biased region" description="Basic and acidic residues" evidence="22">
    <location>
        <begin position="1015"/>
        <end position="1025"/>
    </location>
</feature>
<keyword evidence="14" id="KW-0007">Acetylation</keyword>
<keyword evidence="4" id="KW-0678">Repressor</keyword>
<feature type="compositionally biased region" description="Basic and acidic residues" evidence="22">
    <location>
        <begin position="490"/>
        <end position="511"/>
    </location>
</feature>
<dbReference type="EMBL" id="LR786115">
    <property type="protein sequence ID" value="CAB3257896.1"/>
    <property type="molecule type" value="mRNA"/>
</dbReference>
<dbReference type="GO" id="GO:0006357">
    <property type="term" value="P:regulation of transcription by RNA polymerase II"/>
    <property type="evidence" value="ECO:0007669"/>
    <property type="project" value="TreeGrafter"/>
</dbReference>
<keyword evidence="5" id="KW-1017">Isopeptide bond</keyword>
<evidence type="ECO:0000256" key="17">
    <source>
        <dbReference type="ARBA" id="ARBA00023163"/>
    </source>
</evidence>
<dbReference type="InterPro" id="IPR040706">
    <property type="entry name" value="Zf-MYST"/>
</dbReference>
<feature type="compositionally biased region" description="Polar residues" evidence="22">
    <location>
        <begin position="2265"/>
        <end position="2277"/>
    </location>
</feature>
<evidence type="ECO:0000256" key="11">
    <source>
        <dbReference type="ARBA" id="ARBA00022833"/>
    </source>
</evidence>
<feature type="domain" description="PHD-type" evidence="23">
    <location>
        <begin position="265"/>
        <end position="324"/>
    </location>
</feature>
<feature type="compositionally biased region" description="Polar residues" evidence="22">
    <location>
        <begin position="863"/>
        <end position="877"/>
    </location>
</feature>
<comment type="subcellular location">
    <subcellularLocation>
        <location evidence="1">Nucleus</location>
    </subcellularLocation>
</comment>
<sequence length="2619" mass="288313">MVRSGSTSSIGPKSPTSTCAMDKDSPEKDVLSTAIIETIRRIRSQKQRPSLERISKWVMNRTAARNCSLEDVTNRLEDLSSCGKILKVFNQGEYSYRDPETMTPRASGRASKAWKDGKQRQTPTSTATVHKSPLHSPTSPKIASPELTLIPRNPLMRHKTLQVLDYIKLVQVSLEGLSQPEGATIKDMDRYLETTYYIEGISAIDFSRHLRLACKRLVNAGRLIKDGLIFRLAPNALPMSQELPKVSNPVIKDEENTNETSSPPMRVCDYCRGTAQCNKEGVIEPLLSCIDCGNSGHPTCMKLSSELAAKVRNLQWQCIECKSCKVCGSKGNADNLLFCDSCDRGFHMECCTPPLSKMPKGSFVCELCRSEASGKKKPNKLGLESGKLSSRGPGRPSNAQRRLLNSYSTTNGQSHAPLNSPTDTDEKPHEILSESGQHLLQIPFNKKPKGLIDGMTRFFTPSMGGRKTLTSQARTTQLMIMQRTNDSSTADDHSSKEDDPSTGKDSTDKSCKANITELDENMFFRAREESLHRTGVVEGEPPDPSTVRCPESIEFGKYSIETWYSSPYPQEYARLKKLYMCEFCLKYMKSHAILQRHAKKCQWFHPPANEIYRSGHLSVFEVDGNVSKIYCQNLCLLAKLFLDHKTLYYDVEPFSFYCLTRNDSKGCHLVGYFSKEKHCQQKYNVSCIMTMPQYQRQGYGRFLIDFSYLLSRKEGQAGSPEKPLSDLGQVSYNAYWRSAMLEYLSKKSNEKHLSLRDISKSTGICPHDIASTLQKLGMIKVKAVDDQSGPVQFRFNLSRKRHLVAEYMHKRELMSKDPTRPPKPTVDPDCLRWTPLLASTSFLTDESGIRSPSTTPEKRLPLSPTSRLNFSPPSKHQQTAEDHQVLNTEQQQNGSSDIENIETAAASPQEPRQASPREAPASPDPPNRNDVTVACMTSPSNADIAKGFIPPMLGQKKRGRPRKKPLTESTEEPGSFLMENGSAGLLRSPQGRKKRRRKVKGYPWGKVVKKRKKKSNDNSSDKLDTSDTDMPTRGNGWRLGGPHFSSDSEDEASKENKSKTNPDVETTADAQCSSDVTDQPRDVADPEDVMKAGDDRRSSTTHLSSKFQLSRHASKRRRRKSKGYQWGAIKRKIKKPLANALRRVAMGAVAKRNGPGRPPKKVIPPAIAPLLVENSHEEAASPAKKPLQTTIHQFFQRRNTACTNNNNINVDSAKSAQNGSVGNLYSALNDSNHVVVASVTLSPKKRLPTHGSGELKRKVKKSPFTPSESEPKQRRRSAIAGDNFVASCLLSSRAHKKSSMLGGSGEKKRPRGRPRSSLPPELPLSPKDENSPSEAEQSDTNASFLGQGPHIQNSESMRSSLTPGEGTVAFAKLWIPTLGSGASNVSQSSTNPFKLDNTFSNMSFKAASSYSYHRSSKRFDLQSPSLTTYREMNRPDYDEDNEMSSSSSSDAESTSCSSAESSEENSSDEEPTDARDAEDGFDRQWREKSRKMLKRRNQDAAKQLENSNRNSTAEELIGADVGASDYTEVTRKVDGVKRGRGRPRKYPPKEENTPKVKNKKKTKKVQEKRLEKESREEEKKSPGLKLTVHRTSGVYHTSHSVDNDQADTPLVAEDPMDDEATNQGDDFTPIDPSTPDSRVFKTPSPPTVEEKLEKERLSCSESESDTSSSESDSAMPKIEDDTTLCHGDPTLPTWGNRCPNSSCTSTGDAWTHQGVKSPGMNPSPASMSPQVLDDSSMGTVFASVADVRPSSSLSNAIERKDVPPETMEYSEDLKQEDSDCNAKSPETEEVYTNVVETSRLSSTSEEEKEINAAVASITQLDAGSPMIHETYQVAQNQYTMSPANPPQAEQEPPNRTQSQHPSPPEPQGELSSTPVKTLSQNSPERNELDRTLVAEDVQQTNDAALCVSDVAQRHDDSANENMFANNAPQNNFAQNTSNVQPQTCPIQAPAQYHEPKPQPNQRKFPSACGVDSGSYENPSMGDMQSSFVGGQVQEMAMTDQCQFGGQNYHDRGEYTEPIPQQRNSFQQEISGNFASEIYQPTQQQQQQQQHYGANNTYTDQRMFNTFNMTGDNNNATPTRRDVIDDVAQPNMTSPKGGFQVQAANSQTSVAGSMAAPCQPVNPIPTQVAHAHGFQAAPNGPGGSGSTSGYDTLSNNSCSPYTSPESVNQGTCEHTISTTASAQHMEGTYTPAQASLTGGVSMSVAVQPHHSAPPGVMYSAPSNDSGHGSEYLASPASHGMPSCQGTPPKPSMQPQQTMLSPEPYQQPRQQLNSAGSYTNLPSPNLNQNQQKRSSCAVANDKSIHPPQSIQLMPCMVQQQQRSPSIIKTPTTPQCAFPHTDDAFQDSRQLAPPSTAAEHSPSPTQHNPNSLVKLQQLTQDISGGVTSGVATYTTRTTPTQHQKPTDAFTQPQIALRRPRYTSSGHPERPASVQPQVVTPLESCPPPSTPPASISEAPHYAPGGVTMAPNYNYNHRAWEGRPATVARQHSMNAYPTTYEQPWHGGFGNYPASYGPNSGPCQFDPQYGLNPAAMPQTHKFVHGNSGTYHHNPMMQPGRQGGYSGPREADPYPHPGTYGSIGVRGAFPPHEVRPNLHGTYPGPAYGSYPTQGQGYYPTNSFSYR</sequence>
<dbReference type="GO" id="GO:0003712">
    <property type="term" value="F:transcription coregulator activity"/>
    <property type="evidence" value="ECO:0007669"/>
    <property type="project" value="TreeGrafter"/>
</dbReference>
<evidence type="ECO:0000259" key="25">
    <source>
        <dbReference type="PROSITE" id="PS51726"/>
    </source>
</evidence>
<dbReference type="SMART" id="SM00249">
    <property type="entry name" value="PHD"/>
    <property type="match status" value="2"/>
</dbReference>
<feature type="region of interest" description="Disordered" evidence="22">
    <location>
        <begin position="98"/>
        <end position="144"/>
    </location>
</feature>
<dbReference type="InterPro" id="IPR017956">
    <property type="entry name" value="AT_hook_DNA-bd_motif"/>
</dbReference>
<dbReference type="GO" id="GO:0003677">
    <property type="term" value="F:DNA binding"/>
    <property type="evidence" value="ECO:0007669"/>
    <property type="project" value="InterPro"/>
</dbReference>
<feature type="compositionally biased region" description="Polar residues" evidence="22">
    <location>
        <begin position="1869"/>
        <end position="1883"/>
    </location>
</feature>
<dbReference type="PANTHER" id="PTHR10615">
    <property type="entry name" value="HISTONE ACETYLTRANSFERASE"/>
    <property type="match status" value="1"/>
</dbReference>
<dbReference type="PROSITE" id="PS52014">
    <property type="entry name" value="SAMD1_WH"/>
    <property type="match status" value="1"/>
</dbReference>
<dbReference type="InterPro" id="IPR048589">
    <property type="entry name" value="SAMD1-like_WH"/>
</dbReference>
<evidence type="ECO:0000256" key="19">
    <source>
        <dbReference type="ARBA" id="ARBA00048017"/>
    </source>
</evidence>
<evidence type="ECO:0000256" key="6">
    <source>
        <dbReference type="ARBA" id="ARBA00022553"/>
    </source>
</evidence>
<evidence type="ECO:0000256" key="16">
    <source>
        <dbReference type="ARBA" id="ARBA00023159"/>
    </source>
</evidence>
<feature type="compositionally biased region" description="Polar residues" evidence="22">
    <location>
        <begin position="1832"/>
        <end position="1841"/>
    </location>
</feature>
<feature type="compositionally biased region" description="Basic and acidic residues" evidence="22">
    <location>
        <begin position="1564"/>
        <end position="1581"/>
    </location>
</feature>
<evidence type="ECO:0000256" key="20">
    <source>
        <dbReference type="PIRSR" id="PIRSR602717-51"/>
    </source>
</evidence>
<dbReference type="GO" id="GO:0005634">
    <property type="term" value="C:nucleus"/>
    <property type="evidence" value="ECO:0007669"/>
    <property type="project" value="UniProtKB-SubCell"/>
</dbReference>
<feature type="compositionally biased region" description="Low complexity" evidence="22">
    <location>
        <begin position="1920"/>
        <end position="1935"/>
    </location>
</feature>
<feature type="compositionally biased region" description="Low complexity" evidence="22">
    <location>
        <begin position="1790"/>
        <end position="1803"/>
    </location>
</feature>
<dbReference type="Pfam" id="PF21524">
    <property type="entry name" value="SAMD1_WH"/>
    <property type="match status" value="1"/>
</dbReference>
<evidence type="ECO:0000259" key="24">
    <source>
        <dbReference type="PROSITE" id="PS51504"/>
    </source>
</evidence>
<feature type="region of interest" description="Disordered" evidence="22">
    <location>
        <begin position="374"/>
        <end position="429"/>
    </location>
</feature>
<feature type="active site" description="Proton donor/acceptor" evidence="20">
    <location>
        <position position="721"/>
    </location>
</feature>
<dbReference type="GO" id="GO:0000786">
    <property type="term" value="C:nucleosome"/>
    <property type="evidence" value="ECO:0007669"/>
    <property type="project" value="InterPro"/>
</dbReference>
<dbReference type="InterPro" id="IPR001965">
    <property type="entry name" value="Znf_PHD"/>
</dbReference>
<dbReference type="PROSITE" id="PS51504">
    <property type="entry name" value="H15"/>
    <property type="match status" value="1"/>
</dbReference>
<dbReference type="InterPro" id="IPR013083">
    <property type="entry name" value="Znf_RING/FYVE/PHD"/>
</dbReference>
<feature type="region of interest" description="Disordered" evidence="22">
    <location>
        <begin position="484"/>
        <end position="511"/>
    </location>
</feature>
<dbReference type="InterPro" id="IPR002717">
    <property type="entry name" value="HAT_MYST-type"/>
</dbReference>
<keyword evidence="9" id="KW-0677">Repeat</keyword>
<accession>A0A6F9DEU9</accession>
<feature type="compositionally biased region" description="Low complexity" evidence="22">
    <location>
        <begin position="1443"/>
        <end position="1460"/>
    </location>
</feature>
<dbReference type="FunFam" id="3.30.40.10:FF:000005">
    <property type="entry name" value="zinc finger protein isoform X1"/>
    <property type="match status" value="1"/>
</dbReference>
<name>A0A6F9DEU9_9ASCI</name>
<evidence type="ECO:0000256" key="13">
    <source>
        <dbReference type="ARBA" id="ARBA00022853"/>
    </source>
</evidence>
<feature type="region of interest" description="Disordered" evidence="22">
    <location>
        <begin position="1702"/>
        <end position="1733"/>
    </location>
</feature>
<feature type="compositionally biased region" description="Basic and acidic residues" evidence="22">
    <location>
        <begin position="1648"/>
        <end position="1658"/>
    </location>
</feature>
<dbReference type="InterPro" id="IPR036388">
    <property type="entry name" value="WH-like_DNA-bd_sf"/>
</dbReference>
<feature type="compositionally biased region" description="Low complexity" evidence="22">
    <location>
        <begin position="2278"/>
        <end position="2289"/>
    </location>
</feature>
<feature type="region of interest" description="Disordered" evidence="22">
    <location>
        <begin position="1952"/>
        <end position="1972"/>
    </location>
</feature>
<feature type="compositionally biased region" description="Basic residues" evidence="22">
    <location>
        <begin position="955"/>
        <end position="964"/>
    </location>
</feature>
<feature type="region of interest" description="Disordered" evidence="22">
    <location>
        <begin position="2212"/>
        <end position="2297"/>
    </location>
</feature>
<evidence type="ECO:0000256" key="22">
    <source>
        <dbReference type="SAM" id="MobiDB-lite"/>
    </source>
</evidence>
<dbReference type="CDD" id="cd15527">
    <property type="entry name" value="PHD2_KAT6A_6B"/>
    <property type="match status" value="1"/>
</dbReference>
<feature type="compositionally biased region" description="Polar residues" evidence="22">
    <location>
        <begin position="1504"/>
        <end position="1513"/>
    </location>
</feature>
<dbReference type="PROSITE" id="PS51726">
    <property type="entry name" value="MYST_HAT"/>
    <property type="match status" value="1"/>
</dbReference>
<keyword evidence="18" id="KW-0539">Nucleus</keyword>
<dbReference type="EC" id="2.3.1.48" evidence="3"/>
<feature type="compositionally biased region" description="Polar residues" evidence="22">
    <location>
        <begin position="1063"/>
        <end position="1077"/>
    </location>
</feature>
<dbReference type="Gene3D" id="1.10.10.10">
    <property type="entry name" value="Winged helix-like DNA-binding domain superfamily/Winged helix DNA-binding domain"/>
    <property type="match status" value="1"/>
</dbReference>
<feature type="region of interest" description="Disordered" evidence="22">
    <location>
        <begin position="1423"/>
        <end position="1688"/>
    </location>
</feature>
<dbReference type="PROSITE" id="PS50016">
    <property type="entry name" value="ZF_PHD_2"/>
    <property type="match status" value="2"/>
</dbReference>
<keyword evidence="10 21" id="KW-0863">Zinc-finger</keyword>
<keyword evidence="8" id="KW-0479">Metal-binding</keyword>
<feature type="region of interest" description="Disordered" evidence="22">
    <location>
        <begin position="1295"/>
        <end position="1363"/>
    </location>
</feature>
<feature type="domain" description="H15" evidence="24">
    <location>
        <begin position="157"/>
        <end position="234"/>
    </location>
</feature>
<keyword evidence="13" id="KW-0156">Chromatin regulator</keyword>
<dbReference type="InterPro" id="IPR050603">
    <property type="entry name" value="MYST_HAT"/>
</dbReference>
<evidence type="ECO:0000256" key="1">
    <source>
        <dbReference type="ARBA" id="ARBA00004123"/>
    </source>
</evidence>
<feature type="domain" description="PHD-type" evidence="23">
    <location>
        <begin position="321"/>
        <end position="371"/>
    </location>
</feature>
<evidence type="ECO:0000259" key="23">
    <source>
        <dbReference type="PROSITE" id="PS50016"/>
    </source>
</evidence>
<keyword evidence="17" id="KW-0804">Transcription</keyword>
<dbReference type="PANTHER" id="PTHR10615:SF217">
    <property type="entry name" value="HISTONE ACETYLTRANSFERASE"/>
    <property type="match status" value="1"/>
</dbReference>
<feature type="domain" description="SAMD1-like winged helix (WH)" evidence="26">
    <location>
        <begin position="23"/>
        <end position="102"/>
    </location>
</feature>
<feature type="compositionally biased region" description="Polar residues" evidence="22">
    <location>
        <begin position="397"/>
        <end position="422"/>
    </location>
</feature>
<evidence type="ECO:0000256" key="3">
    <source>
        <dbReference type="ARBA" id="ARBA00013184"/>
    </source>
</evidence>
<evidence type="ECO:0000256" key="14">
    <source>
        <dbReference type="ARBA" id="ARBA00022990"/>
    </source>
</evidence>
<feature type="compositionally biased region" description="Polar residues" evidence="22">
    <location>
        <begin position="1332"/>
        <end position="1362"/>
    </location>
</feature>
<keyword evidence="6" id="KW-0597">Phosphoprotein</keyword>
<feature type="region of interest" description="Disordered" evidence="22">
    <location>
        <begin position="1920"/>
        <end position="1939"/>
    </location>
</feature>
<feature type="compositionally biased region" description="Basic residues" evidence="22">
    <location>
        <begin position="1112"/>
        <end position="1122"/>
    </location>
</feature>
<evidence type="ECO:0000256" key="10">
    <source>
        <dbReference type="ARBA" id="ARBA00022771"/>
    </source>
</evidence>
<evidence type="ECO:0000256" key="5">
    <source>
        <dbReference type="ARBA" id="ARBA00022499"/>
    </source>
</evidence>
<feature type="region of interest" description="Disordered" evidence="22">
    <location>
        <begin position="844"/>
        <end position="883"/>
    </location>
</feature>
<feature type="compositionally biased region" description="Low complexity" evidence="22">
    <location>
        <begin position="1659"/>
        <end position="1673"/>
    </location>
</feature>
<evidence type="ECO:0000256" key="18">
    <source>
        <dbReference type="ARBA" id="ARBA00023242"/>
    </source>
</evidence>
<evidence type="ECO:0000256" key="12">
    <source>
        <dbReference type="ARBA" id="ARBA00022843"/>
    </source>
</evidence>
<feature type="compositionally biased region" description="Basic residues" evidence="22">
    <location>
        <begin position="990"/>
        <end position="1000"/>
    </location>
</feature>
<feature type="domain" description="MYST-type HAT" evidence="25">
    <location>
        <begin position="545"/>
        <end position="835"/>
    </location>
</feature>
<proteinExistence type="evidence at transcript level"/>
<feature type="compositionally biased region" description="Basic and acidic residues" evidence="22">
    <location>
        <begin position="1078"/>
        <end position="1098"/>
    </location>
</feature>
<keyword evidence="15" id="KW-0805">Transcription regulation</keyword>
<keyword evidence="7 27" id="KW-0808">Transferase</keyword>
<keyword evidence="11" id="KW-0862">Zinc</keyword>
<feature type="compositionally biased region" description="Basic and acidic residues" evidence="22">
    <location>
        <begin position="1472"/>
        <end position="1487"/>
    </location>
</feature>
<feature type="region of interest" description="Disordered" evidence="22">
    <location>
        <begin position="1748"/>
        <end position="1887"/>
    </location>
</feature>
<gene>
    <name evidence="27" type="primary">Kat6a</name>
</gene>
<feature type="compositionally biased region" description="Polar residues" evidence="22">
    <location>
        <begin position="1"/>
        <end position="19"/>
    </location>
</feature>
<dbReference type="InterPro" id="IPR036390">
    <property type="entry name" value="WH_DNA-bd_sf"/>
</dbReference>
<evidence type="ECO:0000256" key="21">
    <source>
        <dbReference type="PROSITE-ProRule" id="PRU00146"/>
    </source>
</evidence>
<dbReference type="Gene3D" id="3.40.630.30">
    <property type="match status" value="1"/>
</dbReference>
<dbReference type="GO" id="GO:0040029">
    <property type="term" value="P:epigenetic regulation of gene expression"/>
    <property type="evidence" value="ECO:0007669"/>
    <property type="project" value="UniProtKB-ARBA"/>
</dbReference>
<dbReference type="GO" id="GO:0008270">
    <property type="term" value="F:zinc ion binding"/>
    <property type="evidence" value="ECO:0007669"/>
    <property type="project" value="UniProtKB-KW"/>
</dbReference>
<dbReference type="InterPro" id="IPR016181">
    <property type="entry name" value="Acyl_CoA_acyltransferase"/>
</dbReference>
<dbReference type="SMART" id="SM00384">
    <property type="entry name" value="AT_hook"/>
    <property type="match status" value="4"/>
</dbReference>
<feature type="region of interest" description="Disordered" evidence="22">
    <location>
        <begin position="1"/>
        <end position="27"/>
    </location>
</feature>
<dbReference type="GO" id="GO:0010484">
    <property type="term" value="F:histone H3 acetyltransferase activity"/>
    <property type="evidence" value="ECO:0007669"/>
    <property type="project" value="TreeGrafter"/>
</dbReference>
<dbReference type="GO" id="GO:0070776">
    <property type="term" value="C:MOZ/MORF histone acetyltransferase complex"/>
    <property type="evidence" value="ECO:0007669"/>
    <property type="project" value="TreeGrafter"/>
</dbReference>
<dbReference type="SUPFAM" id="SSF55729">
    <property type="entry name" value="Acyl-CoA N-acyltransferases (Nat)"/>
    <property type="match status" value="1"/>
</dbReference>
<dbReference type="Gene3D" id="3.30.60.60">
    <property type="entry name" value="N-acetyl transferase-like"/>
    <property type="match status" value="1"/>
</dbReference>
<keyword evidence="12" id="KW-0832">Ubl conjugation</keyword>
<evidence type="ECO:0000256" key="15">
    <source>
        <dbReference type="ARBA" id="ARBA00023015"/>
    </source>
</evidence>
<feature type="region of interest" description="Disordered" evidence="22">
    <location>
        <begin position="904"/>
        <end position="1124"/>
    </location>
</feature>
<evidence type="ECO:0000256" key="7">
    <source>
        <dbReference type="ARBA" id="ARBA00022679"/>
    </source>
</evidence>
<feature type="compositionally biased region" description="Acidic residues" evidence="22">
    <location>
        <begin position="1461"/>
        <end position="1471"/>
    </location>
</feature>
<feature type="compositionally biased region" description="Polar residues" evidence="22">
    <location>
        <begin position="120"/>
        <end position="141"/>
    </location>
</feature>
<feature type="compositionally biased region" description="Basic and acidic residues" evidence="22">
    <location>
        <begin position="1051"/>
        <end position="1062"/>
    </location>
</feature>
<evidence type="ECO:0000256" key="9">
    <source>
        <dbReference type="ARBA" id="ARBA00022737"/>
    </source>
</evidence>